<dbReference type="EMBL" id="LGSR01000006">
    <property type="protein sequence ID" value="KOS21873.1"/>
    <property type="molecule type" value="Genomic_DNA"/>
</dbReference>
<evidence type="ECO:0000259" key="16">
    <source>
        <dbReference type="Pfam" id="PF01593"/>
    </source>
</evidence>
<dbReference type="InterPro" id="IPR036188">
    <property type="entry name" value="FAD/NAD-bd_sf"/>
</dbReference>
<comment type="cofactor">
    <cofactor evidence="1">
        <name>NAD(+)</name>
        <dbReference type="ChEBI" id="CHEBI:57540"/>
    </cofactor>
</comment>
<reference evidence="17 18" key="1">
    <citation type="submission" date="2015-07" db="EMBL/GenBank/DDBJ databases">
        <title>The genome of the fungus Escovopsis weberi, a specialized disease agent of ant agriculture.</title>
        <authorList>
            <person name="de Man T.J."/>
            <person name="Stajich J.E."/>
            <person name="Kubicek C.P."/>
            <person name="Chenthamara K."/>
            <person name="Atanasova L."/>
            <person name="Druzhinina I.S."/>
            <person name="Birnbaum S."/>
            <person name="Barribeau S.M."/>
            <person name="Teiling C."/>
            <person name="Suen G."/>
            <person name="Currie C."/>
            <person name="Gerardo N.M."/>
        </authorList>
    </citation>
    <scope>NUCLEOTIDE SEQUENCE [LARGE SCALE GENOMIC DNA]</scope>
</reference>
<name>A0A0M9VWA8_ESCWE</name>
<keyword evidence="15" id="KW-1133">Transmembrane helix</keyword>
<comment type="catalytic activity">
    <reaction evidence="11">
        <text>all-trans-zeta-carotene + A = all-trans-neurosporene + AH2</text>
        <dbReference type="Rhea" id="RHEA:30611"/>
        <dbReference type="ChEBI" id="CHEBI:13193"/>
        <dbReference type="ChEBI" id="CHEBI:16833"/>
        <dbReference type="ChEBI" id="CHEBI:17499"/>
        <dbReference type="ChEBI" id="CHEBI:28068"/>
    </reaction>
    <physiologicalReaction direction="left-to-right" evidence="11">
        <dbReference type="Rhea" id="RHEA:30612"/>
    </physiologicalReaction>
</comment>
<dbReference type="Proteomes" id="UP000053831">
    <property type="component" value="Unassembled WGS sequence"/>
</dbReference>
<evidence type="ECO:0000256" key="14">
    <source>
        <dbReference type="RuleBase" id="RU362075"/>
    </source>
</evidence>
<dbReference type="InterPro" id="IPR014105">
    <property type="entry name" value="Carotenoid/retinoid_OxRdtase"/>
</dbReference>
<evidence type="ECO:0000256" key="6">
    <source>
        <dbReference type="ARBA" id="ARBA00022746"/>
    </source>
</evidence>
<organism evidence="17 18">
    <name type="scientific">Escovopsis weberi</name>
    <dbReference type="NCBI Taxonomy" id="150374"/>
    <lineage>
        <taxon>Eukaryota</taxon>
        <taxon>Fungi</taxon>
        <taxon>Dikarya</taxon>
        <taxon>Ascomycota</taxon>
        <taxon>Pezizomycotina</taxon>
        <taxon>Sordariomycetes</taxon>
        <taxon>Hypocreomycetidae</taxon>
        <taxon>Hypocreales</taxon>
        <taxon>Hypocreaceae</taxon>
        <taxon>Escovopsis</taxon>
    </lineage>
</organism>
<accession>A0A0M9VWA8</accession>
<evidence type="ECO:0000256" key="1">
    <source>
        <dbReference type="ARBA" id="ARBA00001911"/>
    </source>
</evidence>
<dbReference type="PANTHER" id="PTHR43734">
    <property type="entry name" value="PHYTOENE DESATURASE"/>
    <property type="match status" value="1"/>
</dbReference>
<dbReference type="SUPFAM" id="SSF51905">
    <property type="entry name" value="FAD/NAD(P)-binding domain"/>
    <property type="match status" value="1"/>
</dbReference>
<dbReference type="NCBIfam" id="TIGR02734">
    <property type="entry name" value="crtI_fam"/>
    <property type="match status" value="1"/>
</dbReference>
<dbReference type="GO" id="GO:0016117">
    <property type="term" value="P:carotenoid biosynthetic process"/>
    <property type="evidence" value="ECO:0007669"/>
    <property type="project" value="UniProtKB-KW"/>
</dbReference>
<evidence type="ECO:0000256" key="7">
    <source>
        <dbReference type="ARBA" id="ARBA00023002"/>
    </source>
</evidence>
<dbReference type="Gene3D" id="3.50.50.60">
    <property type="entry name" value="FAD/NAD(P)-binding domain"/>
    <property type="match status" value="2"/>
</dbReference>
<evidence type="ECO:0000313" key="17">
    <source>
        <dbReference type="EMBL" id="KOS21873.1"/>
    </source>
</evidence>
<dbReference type="Pfam" id="PF01593">
    <property type="entry name" value="Amino_oxidase"/>
    <property type="match status" value="1"/>
</dbReference>
<dbReference type="FunFam" id="3.50.50.60:FF:000171">
    <property type="entry name" value="zeta-carotene-forming phytoene desaturase"/>
    <property type="match status" value="1"/>
</dbReference>
<dbReference type="PANTHER" id="PTHR43734:SF1">
    <property type="entry name" value="PHYTOENE DESATURASE"/>
    <property type="match status" value="1"/>
</dbReference>
<dbReference type="InterPro" id="IPR002937">
    <property type="entry name" value="Amino_oxidase"/>
</dbReference>
<comment type="similarity">
    <text evidence="4 14">Belongs to the carotenoid/retinoid oxidoreductase family.</text>
</comment>
<gene>
    <name evidence="17" type="ORF">ESCO_002053</name>
</gene>
<dbReference type="STRING" id="150374.A0A0M9VWA8"/>
<evidence type="ECO:0000256" key="15">
    <source>
        <dbReference type="SAM" id="Phobius"/>
    </source>
</evidence>
<evidence type="ECO:0000256" key="8">
    <source>
        <dbReference type="ARBA" id="ARBA00034551"/>
    </source>
</evidence>
<feature type="transmembrane region" description="Helical" evidence="15">
    <location>
        <begin position="509"/>
        <end position="532"/>
    </location>
</feature>
<evidence type="ECO:0000256" key="11">
    <source>
        <dbReference type="ARBA" id="ARBA00051928"/>
    </source>
</evidence>
<keyword evidence="15" id="KW-0812">Transmembrane</keyword>
<evidence type="ECO:0000313" key="18">
    <source>
        <dbReference type="Proteomes" id="UP000053831"/>
    </source>
</evidence>
<comment type="pathway">
    <text evidence="3 14">Carotenoid biosynthesis.</text>
</comment>
<evidence type="ECO:0000256" key="9">
    <source>
        <dbReference type="ARBA" id="ARBA00051356"/>
    </source>
</evidence>
<sequence length="533" mass="58992">MNASTPTVIIVGAGAGGISAAARLAKHGYDVTVVEQHDFVGGRCSLIRKDGYRFDQGPSLLLIPEVFHRTFRELGTSLEDEGVKLLKCETNYNVWFPDKTSFAVSTDLAKTSRQIERIEGEQGVSGFLAFIKEAGMHYDLSMDLILNKNFSSLMDMLRPAFFRSALYLHALESSYSRASRYFKSEKMRQVFTFASMYLGMSPFEAPSTYNLLQYTEMAHGIAYPVGGFQKVLEALAKVGERFGANFRLKSPVSSVILSESGNTARGVRLESGEELFADVVLINADLVYAYNNLLPPSPIVSGLNKRLASCSSISFFWSFDRIIPELLTHNIFMAENYRESFDAIFKRHQLPEEPSFYVNVPSRIDPSAAPAGRDAVVVLVPVGHLHEDDNGTSGVQDWDSLVDFARDFVMRTIEARTGARNLRESLVAESVETPPSWKNKFNLDRGAILGLSHDLFNVLCFRPRMKHDKIRGLYFVGASTHPGTGVPVCMAGGRIVSDEIMRDMQPSSPLFGCMSLGSLLAVFAAALAIFLFL</sequence>
<evidence type="ECO:0000256" key="3">
    <source>
        <dbReference type="ARBA" id="ARBA00004829"/>
    </source>
</evidence>
<keyword evidence="15" id="KW-0472">Membrane</keyword>
<dbReference type="OrthoDB" id="7777654at2759"/>
<proteinExistence type="inferred from homology"/>
<dbReference type="PRINTS" id="PR00419">
    <property type="entry name" value="ADXRDTASE"/>
</dbReference>
<keyword evidence="7 14" id="KW-0560">Oxidoreductase</keyword>
<evidence type="ECO:0000256" key="4">
    <source>
        <dbReference type="ARBA" id="ARBA00006046"/>
    </source>
</evidence>
<protein>
    <recommendedName>
        <fullName evidence="5">Phytoene desaturase</fullName>
    </recommendedName>
    <alternativeName>
        <fullName evidence="13">Carotenoid biosynthesis cluster protein B</fullName>
    </alternativeName>
    <alternativeName>
        <fullName evidence="8">Phytoene desaturase (3,4-didehydrolycopene-forming)</fullName>
    </alternativeName>
</protein>
<keyword evidence="6 14" id="KW-0125">Carotenoid biosynthesis</keyword>
<comment type="caution">
    <text evidence="17">The sequence shown here is derived from an EMBL/GenBank/DDBJ whole genome shotgun (WGS) entry which is preliminary data.</text>
</comment>
<dbReference type="AlphaFoldDB" id="A0A0M9VWA8"/>
<comment type="subcellular location">
    <subcellularLocation>
        <location evidence="2">Membrane</location>
        <topology evidence="2">Single-pass membrane protein</topology>
    </subcellularLocation>
</comment>
<evidence type="ECO:0000256" key="13">
    <source>
        <dbReference type="ARBA" id="ARBA00078033"/>
    </source>
</evidence>
<comment type="catalytic activity">
    <reaction evidence="9">
        <text>all-trans-neurosporene + A = all-trans-lycopene + AH2</text>
        <dbReference type="Rhea" id="RHEA:30623"/>
        <dbReference type="ChEBI" id="CHEBI:13193"/>
        <dbReference type="ChEBI" id="CHEBI:15948"/>
        <dbReference type="ChEBI" id="CHEBI:16833"/>
        <dbReference type="ChEBI" id="CHEBI:17499"/>
    </reaction>
    <physiologicalReaction direction="left-to-right" evidence="9">
        <dbReference type="Rhea" id="RHEA:30624"/>
    </physiologicalReaction>
</comment>
<dbReference type="PROSITE" id="PS00982">
    <property type="entry name" value="PHYTOENE_DH"/>
    <property type="match status" value="1"/>
</dbReference>
<evidence type="ECO:0000256" key="5">
    <source>
        <dbReference type="ARBA" id="ARBA00013293"/>
    </source>
</evidence>
<dbReference type="InterPro" id="IPR008150">
    <property type="entry name" value="Phytoene_DH_bac_CS"/>
</dbReference>
<evidence type="ECO:0000256" key="10">
    <source>
        <dbReference type="ARBA" id="ARBA00051545"/>
    </source>
</evidence>
<comment type="catalytic activity">
    <reaction evidence="10">
        <text>all-trans-phytofluene + A = all-trans-zeta-carotene + AH2</text>
        <dbReference type="Rhea" id="RHEA:30607"/>
        <dbReference type="ChEBI" id="CHEBI:13193"/>
        <dbReference type="ChEBI" id="CHEBI:17499"/>
        <dbReference type="ChEBI" id="CHEBI:28068"/>
        <dbReference type="ChEBI" id="CHEBI:28129"/>
    </reaction>
    <physiologicalReaction direction="left-to-right" evidence="10">
        <dbReference type="Rhea" id="RHEA:30608"/>
    </physiologicalReaction>
</comment>
<dbReference type="GO" id="GO:0016166">
    <property type="term" value="F:phytoene dehydrogenase activity"/>
    <property type="evidence" value="ECO:0007669"/>
    <property type="project" value="UniProtKB-ARBA"/>
</dbReference>
<comment type="catalytic activity">
    <reaction evidence="12">
        <text>15-cis-phytoene + A = all-trans-phytofluene + AH2</text>
        <dbReference type="Rhea" id="RHEA:30603"/>
        <dbReference type="ChEBI" id="CHEBI:13193"/>
        <dbReference type="ChEBI" id="CHEBI:17499"/>
        <dbReference type="ChEBI" id="CHEBI:27787"/>
        <dbReference type="ChEBI" id="CHEBI:28129"/>
    </reaction>
    <physiologicalReaction direction="left-to-right" evidence="12">
        <dbReference type="Rhea" id="RHEA:30604"/>
    </physiologicalReaction>
</comment>
<feature type="domain" description="Amine oxidase" evidence="16">
    <location>
        <begin position="16"/>
        <end position="501"/>
    </location>
</feature>
<evidence type="ECO:0000256" key="2">
    <source>
        <dbReference type="ARBA" id="ARBA00004167"/>
    </source>
</evidence>
<evidence type="ECO:0000256" key="12">
    <source>
        <dbReference type="ARBA" id="ARBA00052475"/>
    </source>
</evidence>
<keyword evidence="18" id="KW-1185">Reference proteome</keyword>
<dbReference type="GO" id="GO:0016020">
    <property type="term" value="C:membrane"/>
    <property type="evidence" value="ECO:0007669"/>
    <property type="project" value="UniProtKB-SubCell"/>
</dbReference>